<dbReference type="GO" id="GO:1990904">
    <property type="term" value="C:ribonucleoprotein complex"/>
    <property type="evidence" value="ECO:0007669"/>
    <property type="project" value="UniProtKB-KW"/>
</dbReference>
<sequence>MSKIGKKGIHTKNICKSIKNFSLLVNKEKFTIKKPFYFVIKKNKIFIKISKKYRNIKKYKSMWGTYRANLNNLVLGCYKNFKKVMKVEGVGYYIKEKEKDLLEINCGYSHLVYVKINKNVKYKIENNTITLKSFDKSILGMTCLSIKKKFKKSPYKKKGIFFLGEKIFLKTKKKK</sequence>
<keyword evidence="2" id="KW-0687">Ribonucleoprotein</keyword>
<dbReference type="SUPFAM" id="SSF56053">
    <property type="entry name" value="Ribosomal protein L6"/>
    <property type="match status" value="1"/>
</dbReference>
<proteinExistence type="predicted"/>
<dbReference type="PRINTS" id="PR00059">
    <property type="entry name" value="RIBOSOMALL6"/>
</dbReference>
<keyword evidence="1" id="KW-0689">Ribosomal protein</keyword>
<dbReference type="PIRSF" id="PIRSF002162">
    <property type="entry name" value="Ribosomal_L6"/>
    <property type="match status" value="1"/>
</dbReference>
<dbReference type="EMBL" id="CP110500">
    <property type="protein sequence ID" value="WDI79195.1"/>
    <property type="molecule type" value="Genomic_DNA"/>
</dbReference>
<dbReference type="PANTHER" id="PTHR11655">
    <property type="entry name" value="60S/50S RIBOSOMAL PROTEIN L6/L9"/>
    <property type="match status" value="1"/>
</dbReference>
<reference evidence="4" key="1">
    <citation type="submission" date="2022-11" db="EMBL/GenBank/DDBJ databases">
        <title>Genomic comparisons reveal selection pressure and functional variation between nutritional endosymbionts of cave-adapted and epigean Hawaiian planthoppers.</title>
        <authorList>
            <person name="Gossett J.M."/>
            <person name="Porter M.L."/>
            <person name="Vasquez Y."/>
            <person name="Bennett G.M."/>
            <person name="Chong R.A."/>
        </authorList>
    </citation>
    <scope>NUCLEOTIDE SEQUENCE</scope>
    <source>
        <strain evidence="4">OPOL2</strain>
    </source>
</reference>
<dbReference type="AlphaFoldDB" id="A0AAX3N8T3"/>
<gene>
    <name evidence="4" type="ORF">ONB67_00625</name>
</gene>
<dbReference type="GO" id="GO:0019843">
    <property type="term" value="F:rRNA binding"/>
    <property type="evidence" value="ECO:0007669"/>
    <property type="project" value="InterPro"/>
</dbReference>
<dbReference type="PANTHER" id="PTHR11655:SF14">
    <property type="entry name" value="LARGE RIBOSOMAL SUBUNIT PROTEIN UL6M"/>
    <property type="match status" value="1"/>
</dbReference>
<evidence type="ECO:0000256" key="1">
    <source>
        <dbReference type="ARBA" id="ARBA00022980"/>
    </source>
</evidence>
<name>A0AAX3N8T3_9PROT</name>
<dbReference type="GO" id="GO:0005840">
    <property type="term" value="C:ribosome"/>
    <property type="evidence" value="ECO:0007669"/>
    <property type="project" value="UniProtKB-KW"/>
</dbReference>
<protein>
    <recommendedName>
        <fullName evidence="3">50S ribosomal protein L6</fullName>
    </recommendedName>
</protein>
<dbReference type="InterPro" id="IPR000702">
    <property type="entry name" value="Ribosomal_uL6-like"/>
</dbReference>
<dbReference type="Gene3D" id="3.90.930.12">
    <property type="entry name" value="Ribosomal protein L6, alpha-beta domain"/>
    <property type="match status" value="2"/>
</dbReference>
<evidence type="ECO:0000256" key="3">
    <source>
        <dbReference type="ARBA" id="ARBA00035454"/>
    </source>
</evidence>
<evidence type="ECO:0000256" key="2">
    <source>
        <dbReference type="ARBA" id="ARBA00023274"/>
    </source>
</evidence>
<evidence type="ECO:0000313" key="5">
    <source>
        <dbReference type="Proteomes" id="UP001222373"/>
    </source>
</evidence>
<evidence type="ECO:0000313" key="4">
    <source>
        <dbReference type="EMBL" id="WDI79195.1"/>
    </source>
</evidence>
<dbReference type="InterPro" id="IPR036789">
    <property type="entry name" value="Ribosomal_uL6-like_a/b-dom_sf"/>
</dbReference>
<dbReference type="InterPro" id="IPR019906">
    <property type="entry name" value="Ribosomal_uL6_bac-type"/>
</dbReference>
<dbReference type="Proteomes" id="UP001222373">
    <property type="component" value="Chromosome"/>
</dbReference>
<organism evidence="4 5">
    <name type="scientific">Candidatus Vidania fulgoroideorum</name>
    <dbReference type="NCBI Taxonomy" id="881286"/>
    <lineage>
        <taxon>Bacteria</taxon>
        <taxon>Pseudomonadati</taxon>
        <taxon>Pseudomonadota</taxon>
        <taxon>Betaproteobacteria</taxon>
        <taxon>Candidatus Vidania</taxon>
    </lineage>
</organism>
<accession>A0AAX3N8T3</accession>
<dbReference type="GO" id="GO:0002181">
    <property type="term" value="P:cytoplasmic translation"/>
    <property type="evidence" value="ECO:0007669"/>
    <property type="project" value="TreeGrafter"/>
</dbReference>
<dbReference type="GO" id="GO:0003735">
    <property type="term" value="F:structural constituent of ribosome"/>
    <property type="evidence" value="ECO:0007669"/>
    <property type="project" value="InterPro"/>
</dbReference>